<dbReference type="SUPFAM" id="SSF53474">
    <property type="entry name" value="alpha/beta-Hydrolases"/>
    <property type="match status" value="1"/>
</dbReference>
<dbReference type="PANTHER" id="PTHR48081">
    <property type="entry name" value="AB HYDROLASE SUPERFAMILY PROTEIN C4A8.06C"/>
    <property type="match status" value="1"/>
</dbReference>
<proteinExistence type="inferred from homology"/>
<dbReference type="InterPro" id="IPR013094">
    <property type="entry name" value="AB_hydrolase_3"/>
</dbReference>
<evidence type="ECO:0000313" key="5">
    <source>
        <dbReference type="Proteomes" id="UP000282084"/>
    </source>
</evidence>
<keyword evidence="2" id="KW-0378">Hydrolase</keyword>
<evidence type="ECO:0000313" key="4">
    <source>
        <dbReference type="EMBL" id="RKT52083.1"/>
    </source>
</evidence>
<evidence type="ECO:0000256" key="1">
    <source>
        <dbReference type="ARBA" id="ARBA00010515"/>
    </source>
</evidence>
<sequence length="369" mass="38930">MPLQQELPASNVHPMSPLAELLPPGVLAGLLRFAFGLPAPLRRLVIGRPIVLDGQRLHPEAQLLLRLQQLAGEGGRTTTPAADRTAMARSTALVAGPAIGGLAVRAVTMDGVRGRLYVPHGLADGSPLLVFYHGGGWVSGDLDSHDNLCRYLAAEAGVRVLSADYRLAPEHPFPAATDDARTAFEWAAAHADELGVDPARIALGGDSAGGNLAAVTALHAGPVKPVFLLLFYPAVDATARRRSRELFGNGFFLTDRQMDWFIDHYAPSLDSHADPRLSVLLAEDLSGLPPTYLATAGFDPLRDEGEAFADKLAAQGVPVVLRRHAGLFHGYANILGVGGVFREAVAEAVGALRTGLALANARQDIAETG</sequence>
<comment type="similarity">
    <text evidence="1">Belongs to the 'GDXG' lipolytic enzyme family.</text>
</comment>
<dbReference type="Gene3D" id="3.40.50.1820">
    <property type="entry name" value="alpha/beta hydrolase"/>
    <property type="match status" value="1"/>
</dbReference>
<dbReference type="FunFam" id="3.40.50.1820:FF:000089">
    <property type="entry name" value="Alpha/beta hydrolase"/>
    <property type="match status" value="1"/>
</dbReference>
<organism evidence="4 5">
    <name type="scientific">Saccharothrix australiensis</name>
    <dbReference type="NCBI Taxonomy" id="2072"/>
    <lineage>
        <taxon>Bacteria</taxon>
        <taxon>Bacillati</taxon>
        <taxon>Actinomycetota</taxon>
        <taxon>Actinomycetes</taxon>
        <taxon>Pseudonocardiales</taxon>
        <taxon>Pseudonocardiaceae</taxon>
        <taxon>Saccharothrix</taxon>
    </lineage>
</organism>
<reference evidence="4 5" key="1">
    <citation type="submission" date="2018-10" db="EMBL/GenBank/DDBJ databases">
        <title>Sequencing the genomes of 1000 actinobacteria strains.</title>
        <authorList>
            <person name="Klenk H.-P."/>
        </authorList>
    </citation>
    <scope>NUCLEOTIDE SEQUENCE [LARGE SCALE GENOMIC DNA]</scope>
    <source>
        <strain evidence="4 5">DSM 43800</strain>
    </source>
</reference>
<dbReference type="Proteomes" id="UP000282084">
    <property type="component" value="Unassembled WGS sequence"/>
</dbReference>
<keyword evidence="5" id="KW-1185">Reference proteome</keyword>
<evidence type="ECO:0000256" key="2">
    <source>
        <dbReference type="ARBA" id="ARBA00022801"/>
    </source>
</evidence>
<evidence type="ECO:0000259" key="3">
    <source>
        <dbReference type="Pfam" id="PF07859"/>
    </source>
</evidence>
<dbReference type="InterPro" id="IPR050300">
    <property type="entry name" value="GDXG_lipolytic_enzyme"/>
</dbReference>
<dbReference type="PANTHER" id="PTHR48081:SF8">
    <property type="entry name" value="ALPHA_BETA HYDROLASE FOLD-3 DOMAIN-CONTAINING PROTEIN-RELATED"/>
    <property type="match status" value="1"/>
</dbReference>
<name>A0A495VUD7_9PSEU</name>
<dbReference type="GO" id="GO:0016787">
    <property type="term" value="F:hydrolase activity"/>
    <property type="evidence" value="ECO:0007669"/>
    <property type="project" value="UniProtKB-KW"/>
</dbReference>
<feature type="domain" description="Alpha/beta hydrolase fold-3" evidence="3">
    <location>
        <begin position="129"/>
        <end position="332"/>
    </location>
</feature>
<protein>
    <submittedName>
        <fullName evidence="4">Acetyl esterase</fullName>
    </submittedName>
</protein>
<gene>
    <name evidence="4" type="ORF">C8E97_0582</name>
</gene>
<dbReference type="AlphaFoldDB" id="A0A495VUD7"/>
<dbReference type="InterPro" id="IPR029058">
    <property type="entry name" value="AB_hydrolase_fold"/>
</dbReference>
<dbReference type="Pfam" id="PF07859">
    <property type="entry name" value="Abhydrolase_3"/>
    <property type="match status" value="1"/>
</dbReference>
<dbReference type="EMBL" id="RBXO01000001">
    <property type="protein sequence ID" value="RKT52083.1"/>
    <property type="molecule type" value="Genomic_DNA"/>
</dbReference>
<accession>A0A495VUD7</accession>
<comment type="caution">
    <text evidence="4">The sequence shown here is derived from an EMBL/GenBank/DDBJ whole genome shotgun (WGS) entry which is preliminary data.</text>
</comment>